<evidence type="ECO:0000313" key="1">
    <source>
        <dbReference type="EMBL" id="CAA9396126.1"/>
    </source>
</evidence>
<accession>A0A6J4NUJ4</accession>
<protein>
    <submittedName>
        <fullName evidence="1">Uncharacterized protein</fullName>
    </submittedName>
</protein>
<dbReference type="EMBL" id="CADCTZ010001411">
    <property type="protein sequence ID" value="CAA9396126.1"/>
    <property type="molecule type" value="Genomic_DNA"/>
</dbReference>
<dbReference type="AlphaFoldDB" id="A0A6J4NUJ4"/>
<sequence>MISGSRGFLLPAKPIGYYRIYRQNNSSRSYTDLPQERFFLTRDHRCSAVFG</sequence>
<name>A0A6J4NUJ4_9CYAN</name>
<organism evidence="1">
    <name type="scientific">uncultured Microcoleus sp</name>
    <dbReference type="NCBI Taxonomy" id="259945"/>
    <lineage>
        <taxon>Bacteria</taxon>
        <taxon>Bacillati</taxon>
        <taxon>Cyanobacteriota</taxon>
        <taxon>Cyanophyceae</taxon>
        <taxon>Oscillatoriophycideae</taxon>
        <taxon>Oscillatoriales</taxon>
        <taxon>Microcoleaceae</taxon>
        <taxon>Microcoleus</taxon>
        <taxon>environmental samples</taxon>
    </lineage>
</organism>
<gene>
    <name evidence="1" type="ORF">AVDCRST_MAG84-5853</name>
</gene>
<reference evidence="1" key="1">
    <citation type="submission" date="2020-02" db="EMBL/GenBank/DDBJ databases">
        <authorList>
            <person name="Meier V. D."/>
        </authorList>
    </citation>
    <scope>NUCLEOTIDE SEQUENCE</scope>
    <source>
        <strain evidence="1">AVDCRST_MAG84</strain>
    </source>
</reference>
<proteinExistence type="predicted"/>